<comment type="caution">
    <text evidence="2">The sequence shown here is derived from an EMBL/GenBank/DDBJ whole genome shotgun (WGS) entry which is preliminary data.</text>
</comment>
<dbReference type="Gene3D" id="3.20.20.150">
    <property type="entry name" value="Divalent-metal-dependent TIM barrel enzymes"/>
    <property type="match status" value="1"/>
</dbReference>
<keyword evidence="3" id="KW-1185">Reference proteome</keyword>
<evidence type="ECO:0000313" key="3">
    <source>
        <dbReference type="Proteomes" id="UP000523079"/>
    </source>
</evidence>
<dbReference type="Proteomes" id="UP000523079">
    <property type="component" value="Unassembled WGS sequence"/>
</dbReference>
<accession>A0A7W3IQE4</accession>
<protein>
    <submittedName>
        <fullName evidence="2">Sugar phosphate isomerase/epimerase</fullName>
    </submittedName>
</protein>
<dbReference type="PANTHER" id="PTHR12110">
    <property type="entry name" value="HYDROXYPYRUVATE ISOMERASE"/>
    <property type="match status" value="1"/>
</dbReference>
<dbReference type="SUPFAM" id="SSF51658">
    <property type="entry name" value="Xylose isomerase-like"/>
    <property type="match status" value="1"/>
</dbReference>
<evidence type="ECO:0000313" key="2">
    <source>
        <dbReference type="EMBL" id="MBA8793331.1"/>
    </source>
</evidence>
<organism evidence="2 3">
    <name type="scientific">Microlunatus kandeliicorticis</name>
    <dbReference type="NCBI Taxonomy" id="1759536"/>
    <lineage>
        <taxon>Bacteria</taxon>
        <taxon>Bacillati</taxon>
        <taxon>Actinomycetota</taxon>
        <taxon>Actinomycetes</taxon>
        <taxon>Propionibacteriales</taxon>
        <taxon>Propionibacteriaceae</taxon>
        <taxon>Microlunatus</taxon>
    </lineage>
</organism>
<dbReference type="RefSeq" id="WP_182558846.1">
    <property type="nucleotide sequence ID" value="NZ_JACGWT010000001.1"/>
</dbReference>
<dbReference type="GO" id="GO:0016853">
    <property type="term" value="F:isomerase activity"/>
    <property type="evidence" value="ECO:0007669"/>
    <property type="project" value="UniProtKB-KW"/>
</dbReference>
<dbReference type="EMBL" id="JACGWT010000001">
    <property type="protein sequence ID" value="MBA8793331.1"/>
    <property type="molecule type" value="Genomic_DNA"/>
</dbReference>
<proteinExistence type="predicted"/>
<dbReference type="AlphaFoldDB" id="A0A7W3IQE4"/>
<name>A0A7W3IQE4_9ACTN</name>
<keyword evidence="2" id="KW-0413">Isomerase</keyword>
<dbReference type="InterPro" id="IPR050312">
    <property type="entry name" value="IolE/XylAMocC-like"/>
</dbReference>
<sequence length="268" mass="28368">MTSPTVDRLAFTTLGIPGAPLTEVAALAVRSGWRGVELRSADDEPVHVGMDAEAVAAAREALAGVTVLATNSYVRSGSPDLDDDAVVAAAVAEAELAVALGAPAVRVFPGAAADPGTAEHAEREQAMVRRLRAAADRLPDGVELWLETHDSHRTGADVARVLAAVDHPRVRAIWDLAHPPKGGEAWTDTLDRLRPHLAHVQIKDERPGQVPLFLGDGDVPVAAIVRALEADGYPGWYSLEYELKWHPEAPPLAEALAAGTTWWAAQGL</sequence>
<dbReference type="Pfam" id="PF01261">
    <property type="entry name" value="AP_endonuc_2"/>
    <property type="match status" value="1"/>
</dbReference>
<gene>
    <name evidence="2" type="ORF">FHX74_000925</name>
</gene>
<feature type="domain" description="Xylose isomerase-like TIM barrel" evidence="1">
    <location>
        <begin position="26"/>
        <end position="256"/>
    </location>
</feature>
<evidence type="ECO:0000259" key="1">
    <source>
        <dbReference type="Pfam" id="PF01261"/>
    </source>
</evidence>
<dbReference type="InterPro" id="IPR013022">
    <property type="entry name" value="Xyl_isomerase-like_TIM-brl"/>
</dbReference>
<reference evidence="2 3" key="1">
    <citation type="submission" date="2020-07" db="EMBL/GenBank/DDBJ databases">
        <title>Sequencing the genomes of 1000 actinobacteria strains.</title>
        <authorList>
            <person name="Klenk H.-P."/>
        </authorList>
    </citation>
    <scope>NUCLEOTIDE SEQUENCE [LARGE SCALE GENOMIC DNA]</scope>
    <source>
        <strain evidence="2 3">DSM 100723</strain>
    </source>
</reference>
<dbReference type="InterPro" id="IPR036237">
    <property type="entry name" value="Xyl_isomerase-like_sf"/>
</dbReference>